<dbReference type="PROSITE" id="PS50157">
    <property type="entry name" value="ZINC_FINGER_C2H2_2"/>
    <property type="match status" value="1"/>
</dbReference>
<organism evidence="3 4">
    <name type="scientific">Papilio machaon</name>
    <name type="common">Old World swallowtail butterfly</name>
    <dbReference type="NCBI Taxonomy" id="76193"/>
    <lineage>
        <taxon>Eukaryota</taxon>
        <taxon>Metazoa</taxon>
        <taxon>Ecdysozoa</taxon>
        <taxon>Arthropoda</taxon>
        <taxon>Hexapoda</taxon>
        <taxon>Insecta</taxon>
        <taxon>Pterygota</taxon>
        <taxon>Neoptera</taxon>
        <taxon>Endopterygota</taxon>
        <taxon>Lepidoptera</taxon>
        <taxon>Glossata</taxon>
        <taxon>Ditrysia</taxon>
        <taxon>Papilionoidea</taxon>
        <taxon>Papilionidae</taxon>
        <taxon>Papilioninae</taxon>
        <taxon>Papilio</taxon>
    </lineage>
</organism>
<dbReference type="Gene3D" id="3.30.160.60">
    <property type="entry name" value="Classic Zinc Finger"/>
    <property type="match status" value="1"/>
</dbReference>
<dbReference type="GO" id="GO:0008270">
    <property type="term" value="F:zinc ion binding"/>
    <property type="evidence" value="ECO:0007669"/>
    <property type="project" value="UniProtKB-KW"/>
</dbReference>
<protein>
    <recommendedName>
        <fullName evidence="2">C2H2-type domain-containing protein</fullName>
    </recommendedName>
</protein>
<reference evidence="3 4" key="1">
    <citation type="journal article" date="2015" name="Nat. Commun.">
        <title>Outbred genome sequencing and CRISPR/Cas9 gene editing in butterflies.</title>
        <authorList>
            <person name="Li X."/>
            <person name="Fan D."/>
            <person name="Zhang W."/>
            <person name="Liu G."/>
            <person name="Zhang L."/>
            <person name="Zhao L."/>
            <person name="Fang X."/>
            <person name="Chen L."/>
            <person name="Dong Y."/>
            <person name="Chen Y."/>
            <person name="Ding Y."/>
            <person name="Zhao R."/>
            <person name="Feng M."/>
            <person name="Zhu Y."/>
            <person name="Feng Y."/>
            <person name="Jiang X."/>
            <person name="Zhu D."/>
            <person name="Xiang H."/>
            <person name="Feng X."/>
            <person name="Li S."/>
            <person name="Wang J."/>
            <person name="Zhang G."/>
            <person name="Kronforst M.R."/>
            <person name="Wang W."/>
        </authorList>
    </citation>
    <scope>NUCLEOTIDE SEQUENCE [LARGE SCALE GENOMIC DNA]</scope>
    <source>
        <strain evidence="3">Ya'a_city_454_Pm</strain>
        <tissue evidence="3">Whole body</tissue>
    </source>
</reference>
<evidence type="ECO:0000256" key="1">
    <source>
        <dbReference type="PROSITE-ProRule" id="PRU00042"/>
    </source>
</evidence>
<keyword evidence="4" id="KW-1185">Reference proteome</keyword>
<evidence type="ECO:0000313" key="3">
    <source>
        <dbReference type="EMBL" id="KPJ13845.1"/>
    </source>
</evidence>
<keyword evidence="1" id="KW-0862">Zinc</keyword>
<dbReference type="Proteomes" id="UP000053240">
    <property type="component" value="Unassembled WGS sequence"/>
</dbReference>
<sequence length="514" mass="58605">MTDKEYETYEYLPEGNEVDQFFLVQDDGSFLSLNNRQVQYMTQGQDVKENVSHVQPCAVYDVSSPQFLIDVNNSAEVISVPDQFMLPNGQNIIIANNYLLPEQNINEEQITLSDEQFHVLEQKGWILLETNDKVYVLDTLGLHDITTNDKLIQKLKCSEGSNECIQEEISLSRQQDNISLDIDGDVKLSEDIIEDHGTFFMNSNHDDQYVESMEISSLDATNENDNSVKVQVIEAQNNTEQSNTSENIPNKIVLGETKNGKKLYAKITKLNNIDSPLKQHPPRYMKRVLRNKVNCKDNIKEKKLSTLRIFFVVSMQDEKGAYSSGGQPSLVTGRVTADSGRHCFLHVPDMLHTIMNKTLSYYYSLVHTFWFTEDYKPEIKKGDILGTHFEDNCVLHVHVNEIKRADNVLRVSITLNTRKLPTKETSEDNKRKLSGKAFACRICAEIFKTEDELKQHQQTLCLHNLDVDGDLSIDLDKMAAGYSTVIENGKDKIYHCNQCKYCIALANYFGGIIL</sequence>
<feature type="domain" description="C2H2-type" evidence="2">
    <location>
        <begin position="438"/>
        <end position="468"/>
    </location>
</feature>
<keyword evidence="1" id="KW-0863">Zinc-finger</keyword>
<keyword evidence="1" id="KW-0479">Metal-binding</keyword>
<dbReference type="EMBL" id="KQ460597">
    <property type="protein sequence ID" value="KPJ13845.1"/>
    <property type="molecule type" value="Genomic_DNA"/>
</dbReference>
<evidence type="ECO:0000313" key="4">
    <source>
        <dbReference type="Proteomes" id="UP000053240"/>
    </source>
</evidence>
<dbReference type="InParanoid" id="A0A194R9A7"/>
<dbReference type="AlphaFoldDB" id="A0A194R9A7"/>
<evidence type="ECO:0000259" key="2">
    <source>
        <dbReference type="PROSITE" id="PS50157"/>
    </source>
</evidence>
<name>A0A194R9A7_PAPMA</name>
<gene>
    <name evidence="3" type="ORF">RR48_08659</name>
</gene>
<accession>A0A194R9A7</accession>
<proteinExistence type="predicted"/>
<dbReference type="InterPro" id="IPR013087">
    <property type="entry name" value="Znf_C2H2_type"/>
</dbReference>